<comment type="caution">
    <text evidence="2">The sequence shown here is derived from an EMBL/GenBank/DDBJ whole genome shotgun (WGS) entry which is preliminary data.</text>
</comment>
<gene>
    <name evidence="2" type="ORF">GCM10022410_25610</name>
</gene>
<reference evidence="3" key="1">
    <citation type="journal article" date="2019" name="Int. J. Syst. Evol. Microbiol.">
        <title>The Global Catalogue of Microorganisms (GCM) 10K type strain sequencing project: providing services to taxonomists for standard genome sequencing and annotation.</title>
        <authorList>
            <consortium name="The Broad Institute Genomics Platform"/>
            <consortium name="The Broad Institute Genome Sequencing Center for Infectious Disease"/>
            <person name="Wu L."/>
            <person name="Ma J."/>
        </authorList>
    </citation>
    <scope>NUCLEOTIDE SEQUENCE [LARGE SCALE GENOMIC DNA]</scope>
    <source>
        <strain evidence="3">JCM 17250</strain>
    </source>
</reference>
<name>A0ABP7W485_9BACI</name>
<sequence length="106" mass="11778">MNWKKALGTLGVGIAIGYFIKAKVSDMPIQAERALKIAKDKFKEGGAVSGSWIYMKSEAITLHGLEYLVYRGGITRTIDGENKQYEFYVDAYTGTIISTEETKSMI</sequence>
<evidence type="ECO:0000259" key="1">
    <source>
        <dbReference type="Pfam" id="PF03413"/>
    </source>
</evidence>
<accession>A0ABP7W485</accession>
<evidence type="ECO:0000313" key="2">
    <source>
        <dbReference type="EMBL" id="GAA4080664.1"/>
    </source>
</evidence>
<dbReference type="EMBL" id="BAABDL010000154">
    <property type="protein sequence ID" value="GAA4080664.1"/>
    <property type="molecule type" value="Genomic_DNA"/>
</dbReference>
<organism evidence="2 3">
    <name type="scientific">Amphibacillus indicireducens</name>
    <dbReference type="NCBI Taxonomy" id="1076330"/>
    <lineage>
        <taxon>Bacteria</taxon>
        <taxon>Bacillati</taxon>
        <taxon>Bacillota</taxon>
        <taxon>Bacilli</taxon>
        <taxon>Bacillales</taxon>
        <taxon>Bacillaceae</taxon>
        <taxon>Amphibacillus</taxon>
    </lineage>
</organism>
<proteinExistence type="predicted"/>
<dbReference type="InterPro" id="IPR025711">
    <property type="entry name" value="PepSY"/>
</dbReference>
<dbReference type="Pfam" id="PF03413">
    <property type="entry name" value="PepSY"/>
    <property type="match status" value="1"/>
</dbReference>
<keyword evidence="3" id="KW-1185">Reference proteome</keyword>
<feature type="domain" description="PepSY" evidence="1">
    <location>
        <begin position="29"/>
        <end position="100"/>
    </location>
</feature>
<dbReference type="RefSeq" id="WP_344914058.1">
    <property type="nucleotide sequence ID" value="NZ_BAABDL010000154.1"/>
</dbReference>
<dbReference type="Proteomes" id="UP001501734">
    <property type="component" value="Unassembled WGS sequence"/>
</dbReference>
<evidence type="ECO:0000313" key="3">
    <source>
        <dbReference type="Proteomes" id="UP001501734"/>
    </source>
</evidence>
<protein>
    <submittedName>
        <fullName evidence="2">PepSY domain-containing protein</fullName>
    </submittedName>
</protein>
<dbReference type="Gene3D" id="3.10.450.40">
    <property type="match status" value="1"/>
</dbReference>